<accession>A0AA49JVE8</accession>
<dbReference type="Proteomes" id="UP001229955">
    <property type="component" value="Chromosome"/>
</dbReference>
<keyword evidence="4" id="KW-1185">Reference proteome</keyword>
<evidence type="ECO:0008006" key="5">
    <source>
        <dbReference type="Google" id="ProtNLM"/>
    </source>
</evidence>
<name>A0AA49K1P4_9BACT</name>
<dbReference type="AlphaFoldDB" id="A0AA49K1P4"/>
<evidence type="ECO:0000313" key="4">
    <source>
        <dbReference type="Proteomes" id="UP001229955"/>
    </source>
</evidence>
<sequence>MSRVRGSLVSLMTLAAVGLAPAPLAAQASRTANAPAQGLRPIRLGQDVAGTLAATDPALSGRGPFHAYRFTARADKRYVITMTAPDFDALVTVMREVGGLTDQIASDDDGGGGTDARLRFRPPAAGSYIVVAQALSEDTRGAYTLRIEETDPPVAPKAREIGVGQSVQGTISNESAVDDEEGFPFDLYALSGSGQRVRIVMRSGEFDTFLRLSKVTDSGEEEVATDDDGAGGTDSRISVLLDGRYRVYARPLSNSDRGGYTLSVEEAVPVAVVQRPIRAGQTVEGELSSGDPELDEGGYFHEYVIDAAAGDELRLTLRSGEFDSFLRWGTKSGDAFTEISSDDDGGGELDSQLTVRVSTAGRYVIRVSSLGSGSVGPYSLSVERVGR</sequence>
<evidence type="ECO:0000313" key="2">
    <source>
        <dbReference type="EMBL" id="WKW12696.1"/>
    </source>
</evidence>
<dbReference type="Gene3D" id="2.60.120.380">
    <property type="match status" value="3"/>
</dbReference>
<dbReference type="EMBL" id="CP130613">
    <property type="protein sequence ID" value="WKW15603.1"/>
    <property type="molecule type" value="Genomic_DNA"/>
</dbReference>
<gene>
    <name evidence="2" type="ORF">Strain138_002003</name>
    <name evidence="3" type="ORF">Strain318_002002</name>
</gene>
<proteinExistence type="predicted"/>
<evidence type="ECO:0000256" key="1">
    <source>
        <dbReference type="SAM" id="SignalP"/>
    </source>
</evidence>
<accession>A0AA49K1P4</accession>
<dbReference type="RefSeq" id="WP_367885573.1">
    <property type="nucleotide sequence ID" value="NZ_CP130612.1"/>
</dbReference>
<protein>
    <recommendedName>
        <fullName evidence="5">Peptidase C-terminal archaeal/bacterial domain-containing protein</fullName>
    </recommendedName>
</protein>
<reference evidence="3" key="1">
    <citation type="submission" date="2023-07" db="EMBL/GenBank/DDBJ databases">
        <authorList>
            <person name="Haufschild T."/>
            <person name="Kallscheuer N."/>
            <person name="Hammer J."/>
            <person name="Kohn T."/>
            <person name="Kabuu M."/>
            <person name="Jogler M."/>
            <person name="Wohfarth N."/>
            <person name="Heuer A."/>
            <person name="Rohde M."/>
            <person name="van Teeseling M.C.F."/>
            <person name="Jogler C."/>
        </authorList>
    </citation>
    <scope>NUCLEOTIDE SEQUENCE</scope>
    <source>
        <strain evidence="2">Strain 138</strain>
        <strain evidence="3">Strain 318</strain>
    </source>
</reference>
<feature type="signal peptide" evidence="1">
    <location>
        <begin position="1"/>
        <end position="28"/>
    </location>
</feature>
<keyword evidence="1" id="KW-0732">Signal</keyword>
<dbReference type="EMBL" id="CP130612">
    <property type="protein sequence ID" value="WKW12696.1"/>
    <property type="molecule type" value="Genomic_DNA"/>
</dbReference>
<feature type="chain" id="PRO_5041254782" description="Peptidase C-terminal archaeal/bacterial domain-containing protein" evidence="1">
    <location>
        <begin position="29"/>
        <end position="387"/>
    </location>
</feature>
<dbReference type="KEGG" id="pspc:Strain318_002002"/>
<organism evidence="3 4">
    <name type="scientific">Pseudogemmatithrix spongiicola</name>
    <dbReference type="NCBI Taxonomy" id="3062599"/>
    <lineage>
        <taxon>Bacteria</taxon>
        <taxon>Pseudomonadati</taxon>
        <taxon>Gemmatimonadota</taxon>
        <taxon>Gemmatimonadia</taxon>
        <taxon>Gemmatimonadales</taxon>
        <taxon>Gemmatimonadaceae</taxon>
        <taxon>Pseudogemmatithrix</taxon>
    </lineage>
</organism>
<evidence type="ECO:0000313" key="3">
    <source>
        <dbReference type="EMBL" id="WKW15603.1"/>
    </source>
</evidence>